<protein>
    <submittedName>
        <fullName evidence="7">Linalool synthase</fullName>
    </submittedName>
</protein>
<dbReference type="EMBL" id="KT963004">
    <property type="protein sequence ID" value="AMT81306.1"/>
    <property type="molecule type" value="mRNA"/>
</dbReference>
<dbReference type="InterPro" id="IPR050148">
    <property type="entry name" value="Terpene_synthase-like"/>
</dbReference>
<dbReference type="FunFam" id="1.10.600.10:FF:000036">
    <property type="entry name" value="cis-abienol synthase, chloroplastic"/>
    <property type="match status" value="1"/>
</dbReference>
<reference evidence="7" key="1">
    <citation type="submission" date="2015-10" db="EMBL/GenBank/DDBJ databases">
        <authorList>
            <person name="Gilbert D.G."/>
        </authorList>
    </citation>
    <scope>NUCLEOTIDE SEQUENCE</scope>
</reference>
<dbReference type="Gene3D" id="1.50.10.160">
    <property type="match status" value="1"/>
</dbReference>
<dbReference type="InterPro" id="IPR008930">
    <property type="entry name" value="Terpenoid_cyclase/PrenylTrfase"/>
</dbReference>
<dbReference type="GO" id="GO:0010333">
    <property type="term" value="F:terpene synthase activity"/>
    <property type="evidence" value="ECO:0007669"/>
    <property type="project" value="InterPro"/>
</dbReference>
<keyword evidence="3" id="KW-0460">Magnesium</keyword>
<keyword evidence="2" id="KW-0479">Metal-binding</keyword>
<dbReference type="InterPro" id="IPR036965">
    <property type="entry name" value="Terpene_synth_N_sf"/>
</dbReference>
<evidence type="ECO:0000256" key="1">
    <source>
        <dbReference type="ARBA" id="ARBA00001946"/>
    </source>
</evidence>
<dbReference type="SUPFAM" id="SSF48239">
    <property type="entry name" value="Terpenoid cyclases/Protein prenyltransferases"/>
    <property type="match status" value="2"/>
</dbReference>
<dbReference type="PANTHER" id="PTHR31739:SF25">
    <property type="entry name" value="(E,E)-GERANYLLINALOOL SYNTHASE"/>
    <property type="match status" value="1"/>
</dbReference>
<evidence type="ECO:0000313" key="7">
    <source>
        <dbReference type="EMBL" id="AMT81306.1"/>
    </source>
</evidence>
<evidence type="ECO:0000259" key="6">
    <source>
        <dbReference type="Pfam" id="PF03936"/>
    </source>
</evidence>
<sequence length="755" mass="87731">MDVQEERYIEGLVGEIKAELFSSSANLYSLFRASAYDTAWVAMIPNPQQPERPMFPGCLDWILSNQNPVVGSWGDLDGGLQCLADTLACVMALKIWNVGTLNIAKGLLFLGQNTEKWLNGATVDDCFVIILPGMIELIKEQGLVVFSTDGNPKVINDLFYKREGILRTMKENFFPFQLFVEALPETYKKKYVLSMLREQSGVLEFQSPSATAGAFMITGDDRCIKYLKNMVQRCGDGVPPIYPVKEDLIKLCLVDHLERLGLKEYFEDEILDATDNAYKNLAREQLYSREQDWRMQIYQESFIFRLLRLHGYRVSPRSCCWFLHNDEILAHMEGRYVHYLGSIYELYKASDLMFPEEDDLNKAKAFSAKLLHKSLSCHSSRVTYATLDNLHSEIEHDLKNPWLDRMDHLEHRRYIERNKGYTLWIGKSFSIRLFFPHNVIELAKRNFMIRQSIYKTELEELKRWSRDTGLSNMGFGREKTTYCYFLAATSICLPLKSDLRIVLAKCGILLTVADDFYDEKGSMEELYCLTKSVQRWKIEGLSNQAKVIFDALDEHVKSVTLKSLDHQGYGIKDSLQDIWRELIESWLMESTWNQNKYVPTIEQYLDVGMVSIGIQAVVFPSCFLMCPTFLDFSTNTRYNTITKTLMIIARLLNDIQSYQREVEDGKLNMVLLYLKENQEADVKDSINYIKEILKIKEKVLLEFLLIDQDIVMPREWKLIHLLFLKIFHRIYYSYNAYDSPTALLDDIKKAIYICI</sequence>
<dbReference type="Pfam" id="PF03936">
    <property type="entry name" value="Terpene_synth_C"/>
    <property type="match status" value="1"/>
</dbReference>
<evidence type="ECO:0000256" key="2">
    <source>
        <dbReference type="ARBA" id="ARBA00022723"/>
    </source>
</evidence>
<feature type="domain" description="Terpene synthase N-terminal" evidence="5">
    <location>
        <begin position="210"/>
        <end position="398"/>
    </location>
</feature>
<organism evidence="7">
    <name type="scientific">Lilium sp. BT-2016</name>
    <dbReference type="NCBI Taxonomy" id="1824561"/>
    <lineage>
        <taxon>Eukaryota</taxon>
        <taxon>Viridiplantae</taxon>
        <taxon>Streptophyta</taxon>
        <taxon>Embryophyta</taxon>
        <taxon>Tracheophyta</taxon>
        <taxon>Spermatophyta</taxon>
        <taxon>Magnoliopsida</taxon>
        <taxon>Liliopsida</taxon>
        <taxon>Liliales</taxon>
        <taxon>Liliaceae</taxon>
        <taxon>Lilium</taxon>
    </lineage>
</organism>
<proteinExistence type="evidence at transcript level"/>
<dbReference type="PANTHER" id="PTHR31739">
    <property type="entry name" value="ENT-COPALYL DIPHOSPHATE SYNTHASE, CHLOROPLASTIC"/>
    <property type="match status" value="1"/>
</dbReference>
<dbReference type="Gene3D" id="1.50.10.130">
    <property type="entry name" value="Terpene synthase, N-terminal domain"/>
    <property type="match status" value="1"/>
</dbReference>
<name>A0A144J2C9_9LILI</name>
<evidence type="ECO:0000256" key="3">
    <source>
        <dbReference type="ARBA" id="ARBA00022842"/>
    </source>
</evidence>
<dbReference type="Pfam" id="PF01397">
    <property type="entry name" value="Terpene_synth"/>
    <property type="match status" value="1"/>
</dbReference>
<dbReference type="GO" id="GO:0016102">
    <property type="term" value="P:diterpenoid biosynthetic process"/>
    <property type="evidence" value="ECO:0007669"/>
    <property type="project" value="TreeGrafter"/>
</dbReference>
<dbReference type="SFLD" id="SFLDG01014">
    <property type="entry name" value="Terpene_Cyclase_Like_1_N-term"/>
    <property type="match status" value="1"/>
</dbReference>
<dbReference type="Gene3D" id="1.10.600.10">
    <property type="entry name" value="Farnesyl Diphosphate Synthase"/>
    <property type="match status" value="1"/>
</dbReference>
<dbReference type="GO" id="GO:0000287">
    <property type="term" value="F:magnesium ion binding"/>
    <property type="evidence" value="ECO:0007669"/>
    <property type="project" value="InterPro"/>
</dbReference>
<comment type="cofactor">
    <cofactor evidence="1">
        <name>Mg(2+)</name>
        <dbReference type="ChEBI" id="CHEBI:18420"/>
    </cofactor>
</comment>
<dbReference type="AlphaFoldDB" id="A0A144J2C9"/>
<dbReference type="InterPro" id="IPR008949">
    <property type="entry name" value="Isoprenoid_synthase_dom_sf"/>
</dbReference>
<dbReference type="FunFam" id="1.50.10.130:FF:000002">
    <property type="entry name" value="Ent-copalyl diphosphate synthase, chloroplastic"/>
    <property type="match status" value="1"/>
</dbReference>
<dbReference type="InterPro" id="IPR001906">
    <property type="entry name" value="Terpene_synth_N"/>
</dbReference>
<evidence type="ECO:0000256" key="4">
    <source>
        <dbReference type="ARBA" id="ARBA00023239"/>
    </source>
</evidence>
<feature type="domain" description="Terpene synthase metal-binding" evidence="6">
    <location>
        <begin position="467"/>
        <end position="697"/>
    </location>
</feature>
<dbReference type="SUPFAM" id="SSF48576">
    <property type="entry name" value="Terpenoid synthases"/>
    <property type="match status" value="1"/>
</dbReference>
<evidence type="ECO:0000259" key="5">
    <source>
        <dbReference type="Pfam" id="PF01397"/>
    </source>
</evidence>
<dbReference type="SMR" id="A0A144J2C9"/>
<accession>A0A144J2C9</accession>
<dbReference type="InterPro" id="IPR005630">
    <property type="entry name" value="Terpene_synthase_metal-bd"/>
</dbReference>
<keyword evidence="4" id="KW-0456">Lyase</keyword>